<dbReference type="InterPro" id="IPR036273">
    <property type="entry name" value="CRAL/TRIO_N_dom_sf"/>
</dbReference>
<accession>A0A9P0IEI4</accession>
<dbReference type="AlphaFoldDB" id="A0A9P0IEI4"/>
<dbReference type="PRINTS" id="PR00180">
    <property type="entry name" value="CRETINALDHBP"/>
</dbReference>
<dbReference type="Pfam" id="PF00650">
    <property type="entry name" value="CRAL_TRIO"/>
    <property type="match status" value="1"/>
</dbReference>
<dbReference type="Proteomes" id="UP001153321">
    <property type="component" value="Chromosome 5"/>
</dbReference>
<dbReference type="InterPro" id="IPR001251">
    <property type="entry name" value="CRAL-TRIO_dom"/>
</dbReference>
<sequence length="310" mass="35894">MEVEYGSDGAPFVTWGGNKIMLELDPAVDEACKEVAKKELRETPEVVEQALAELRQLLRKEPSLYVPIDRDDYLLKFLRPCKFYPESAFKKIQAYYKFRIAHADYCHDLLPSAIRSPFEHSIVSILAPRDQHGRRIVLVECGERWNPQEVSLKEVFRGIQVGLEGAMAEPATQICGVISVFDMKGLAFKHIMQFTPSYAKMVLDWIQESVPIRVKAVHIINQPYIFNMLFAIFKPFMREKLRSRIHFHGNNMNSLMEHVDPKALRKRHGGLLPDPEITGDVLWKMLRHYEEEYKLANSYGYVQNVNNNKI</sequence>
<dbReference type="EMBL" id="LR824536">
    <property type="protein sequence ID" value="CAH1644744.1"/>
    <property type="molecule type" value="Genomic_DNA"/>
</dbReference>
<dbReference type="GO" id="GO:1902936">
    <property type="term" value="F:phosphatidylinositol bisphosphate binding"/>
    <property type="evidence" value="ECO:0007669"/>
    <property type="project" value="TreeGrafter"/>
</dbReference>
<dbReference type="SUPFAM" id="SSF46938">
    <property type="entry name" value="CRAL/TRIO N-terminal domain"/>
    <property type="match status" value="1"/>
</dbReference>
<keyword evidence="3" id="KW-1185">Reference proteome</keyword>
<dbReference type="Gene3D" id="1.10.8.20">
    <property type="entry name" value="N-terminal domain of phosphatidylinositol transfer protein sec14p"/>
    <property type="match status" value="1"/>
</dbReference>
<feature type="domain" description="CRAL-TRIO" evidence="1">
    <location>
        <begin position="111"/>
        <end position="276"/>
    </location>
</feature>
<proteinExistence type="predicted"/>
<dbReference type="PANTHER" id="PTHR10174">
    <property type="entry name" value="ALPHA-TOCOPHEROL TRANSFER PROTEIN-RELATED"/>
    <property type="match status" value="1"/>
</dbReference>
<dbReference type="InterPro" id="IPR011074">
    <property type="entry name" value="CRAL/TRIO_N_dom"/>
</dbReference>
<reference evidence="2" key="1">
    <citation type="submission" date="2022-02" db="EMBL/GenBank/DDBJ databases">
        <authorList>
            <person name="King R."/>
        </authorList>
    </citation>
    <scope>NUCLEOTIDE SEQUENCE</scope>
</reference>
<dbReference type="PANTHER" id="PTHR10174:SF38">
    <property type="entry name" value="HL01515P"/>
    <property type="match status" value="1"/>
</dbReference>
<protein>
    <recommendedName>
        <fullName evidence="1">CRAL-TRIO domain-containing protein</fullName>
    </recommendedName>
</protein>
<dbReference type="InterPro" id="IPR036865">
    <property type="entry name" value="CRAL-TRIO_dom_sf"/>
</dbReference>
<name>A0A9P0IEI4_SPOLI</name>
<dbReference type="SMART" id="SM01100">
    <property type="entry name" value="CRAL_TRIO_N"/>
    <property type="match status" value="1"/>
</dbReference>
<evidence type="ECO:0000259" key="1">
    <source>
        <dbReference type="PROSITE" id="PS50191"/>
    </source>
</evidence>
<dbReference type="CDD" id="cd00170">
    <property type="entry name" value="SEC14"/>
    <property type="match status" value="1"/>
</dbReference>
<organism evidence="2 3">
    <name type="scientific">Spodoptera littoralis</name>
    <name type="common">Egyptian cotton leafworm</name>
    <dbReference type="NCBI Taxonomy" id="7109"/>
    <lineage>
        <taxon>Eukaryota</taxon>
        <taxon>Metazoa</taxon>
        <taxon>Ecdysozoa</taxon>
        <taxon>Arthropoda</taxon>
        <taxon>Hexapoda</taxon>
        <taxon>Insecta</taxon>
        <taxon>Pterygota</taxon>
        <taxon>Neoptera</taxon>
        <taxon>Endopterygota</taxon>
        <taxon>Lepidoptera</taxon>
        <taxon>Glossata</taxon>
        <taxon>Ditrysia</taxon>
        <taxon>Noctuoidea</taxon>
        <taxon>Noctuidae</taxon>
        <taxon>Amphipyrinae</taxon>
        <taxon>Spodoptera</taxon>
    </lineage>
</organism>
<evidence type="ECO:0000313" key="2">
    <source>
        <dbReference type="EMBL" id="CAH1644744.1"/>
    </source>
</evidence>
<dbReference type="Gene3D" id="3.40.525.10">
    <property type="entry name" value="CRAL-TRIO lipid binding domain"/>
    <property type="match status" value="1"/>
</dbReference>
<dbReference type="SMART" id="SM00516">
    <property type="entry name" value="SEC14"/>
    <property type="match status" value="1"/>
</dbReference>
<gene>
    <name evidence="2" type="ORF">SPLIT_LOCUS10097</name>
</gene>
<evidence type="ECO:0000313" key="3">
    <source>
        <dbReference type="Proteomes" id="UP001153321"/>
    </source>
</evidence>
<dbReference type="Gene3D" id="1.20.5.1200">
    <property type="entry name" value="Alpha-tocopherol transfer"/>
    <property type="match status" value="1"/>
</dbReference>
<dbReference type="SUPFAM" id="SSF52087">
    <property type="entry name" value="CRAL/TRIO domain"/>
    <property type="match status" value="1"/>
</dbReference>
<dbReference type="GO" id="GO:0016020">
    <property type="term" value="C:membrane"/>
    <property type="evidence" value="ECO:0007669"/>
    <property type="project" value="TreeGrafter"/>
</dbReference>
<dbReference type="PROSITE" id="PS50191">
    <property type="entry name" value="CRAL_TRIO"/>
    <property type="match status" value="1"/>
</dbReference>